<sequence length="441" mass="51101">MSQVNASEQLNRLKAIIEGTRAGTWEWNAHTGEQRINERWAEMLGYSSRELEPISIAIWHRLCHPDDLARSNEAFQRHFDGETPYYECIVRLRHKEGHWVWIHDRGRLMSRTAEGDPEWVVGTHIDISQQHINAQLLNKLAETIPGVIYIFRMYADGRVEFPYVSEGVREFYGREPDAILQDASLVFELVHPEDAQRLQQSILESYRALGQWTCEYRVVLNGREIWLEGIATPEREWLDQEVVTWYGMVVDISHRKALEARLLELSVTDELTGLYNRRFLLQRLAELLDDYRRHEVVFSLVQVDLDWFKSINDTYGHLMGDEVLKAFAATLKNRLRKGDIAGRSGGEEFLILLPHTDTCEALELIDDIRAVFAGTEFFNDELQTFKASFSAGITQVQAEDERFDQLLSRADKALYKAKDAGRNRVHIEPDRHCSKGGKRTR</sequence>
<name>A0A3N1P7I7_9GAMM</name>
<dbReference type="OrthoDB" id="5645859at2"/>
<organism evidence="6 7">
    <name type="scientific">Marinimicrobium koreense</name>
    <dbReference type="NCBI Taxonomy" id="306545"/>
    <lineage>
        <taxon>Bacteria</taxon>
        <taxon>Pseudomonadati</taxon>
        <taxon>Pseudomonadota</taxon>
        <taxon>Gammaproteobacteria</taxon>
        <taxon>Cellvibrionales</taxon>
        <taxon>Cellvibrionaceae</taxon>
        <taxon>Marinimicrobium</taxon>
    </lineage>
</organism>
<dbReference type="Proteomes" id="UP000273643">
    <property type="component" value="Unassembled WGS sequence"/>
</dbReference>
<evidence type="ECO:0000259" key="4">
    <source>
        <dbReference type="PROSITE" id="PS50112"/>
    </source>
</evidence>
<reference evidence="6 7" key="1">
    <citation type="submission" date="2018-11" db="EMBL/GenBank/DDBJ databases">
        <title>Genomic Encyclopedia of Type Strains, Phase IV (KMG-IV): sequencing the most valuable type-strain genomes for metagenomic binning, comparative biology and taxonomic classification.</title>
        <authorList>
            <person name="Goeker M."/>
        </authorList>
    </citation>
    <scope>NUCLEOTIDE SEQUENCE [LARGE SCALE GENOMIC DNA]</scope>
    <source>
        <strain evidence="6 7">DSM 16974</strain>
    </source>
</reference>
<dbReference type="SMART" id="SM00086">
    <property type="entry name" value="PAC"/>
    <property type="match status" value="2"/>
</dbReference>
<dbReference type="SMART" id="SM00267">
    <property type="entry name" value="GGDEF"/>
    <property type="match status" value="1"/>
</dbReference>
<dbReference type="SUPFAM" id="SSF55073">
    <property type="entry name" value="Nucleotide cyclase"/>
    <property type="match status" value="1"/>
</dbReference>
<evidence type="ECO:0000256" key="3">
    <source>
        <dbReference type="ARBA" id="ARBA00034247"/>
    </source>
</evidence>
<dbReference type="SUPFAM" id="SSF55785">
    <property type="entry name" value="PYP-like sensor domain (PAS domain)"/>
    <property type="match status" value="2"/>
</dbReference>
<evidence type="ECO:0000313" key="6">
    <source>
        <dbReference type="EMBL" id="ROQ20706.1"/>
    </source>
</evidence>
<dbReference type="InterPro" id="IPR043128">
    <property type="entry name" value="Rev_trsase/Diguanyl_cyclase"/>
</dbReference>
<dbReference type="EC" id="2.7.7.65" evidence="2"/>
<dbReference type="Pfam" id="PF00990">
    <property type="entry name" value="GGDEF"/>
    <property type="match status" value="1"/>
</dbReference>
<dbReference type="GO" id="GO:0052621">
    <property type="term" value="F:diguanylate cyclase activity"/>
    <property type="evidence" value="ECO:0007669"/>
    <property type="project" value="UniProtKB-EC"/>
</dbReference>
<dbReference type="InterPro" id="IPR035965">
    <property type="entry name" value="PAS-like_dom_sf"/>
</dbReference>
<proteinExistence type="predicted"/>
<evidence type="ECO:0000313" key="7">
    <source>
        <dbReference type="Proteomes" id="UP000273643"/>
    </source>
</evidence>
<dbReference type="CDD" id="cd01949">
    <property type="entry name" value="GGDEF"/>
    <property type="match status" value="1"/>
</dbReference>
<dbReference type="Gene3D" id="3.30.450.20">
    <property type="entry name" value="PAS domain"/>
    <property type="match status" value="2"/>
</dbReference>
<evidence type="ECO:0000259" key="5">
    <source>
        <dbReference type="PROSITE" id="PS50887"/>
    </source>
</evidence>
<dbReference type="NCBIfam" id="TIGR00229">
    <property type="entry name" value="sensory_box"/>
    <property type="match status" value="2"/>
</dbReference>
<dbReference type="Pfam" id="PF08447">
    <property type="entry name" value="PAS_3"/>
    <property type="match status" value="2"/>
</dbReference>
<dbReference type="InterPro" id="IPR029787">
    <property type="entry name" value="Nucleotide_cyclase"/>
</dbReference>
<dbReference type="NCBIfam" id="TIGR00254">
    <property type="entry name" value="GGDEF"/>
    <property type="match status" value="1"/>
</dbReference>
<dbReference type="InterPro" id="IPR013655">
    <property type="entry name" value="PAS_fold_3"/>
</dbReference>
<dbReference type="PROSITE" id="PS50887">
    <property type="entry name" value="GGDEF"/>
    <property type="match status" value="1"/>
</dbReference>
<dbReference type="EMBL" id="RJUK01000001">
    <property type="protein sequence ID" value="ROQ20706.1"/>
    <property type="molecule type" value="Genomic_DNA"/>
</dbReference>
<feature type="domain" description="GGDEF" evidence="5">
    <location>
        <begin position="296"/>
        <end position="430"/>
    </location>
</feature>
<evidence type="ECO:0000256" key="2">
    <source>
        <dbReference type="ARBA" id="ARBA00012528"/>
    </source>
</evidence>
<dbReference type="SMART" id="SM00091">
    <property type="entry name" value="PAS"/>
    <property type="match status" value="2"/>
</dbReference>
<comment type="caution">
    <text evidence="6">The sequence shown here is derived from an EMBL/GenBank/DDBJ whole genome shotgun (WGS) entry which is preliminary data.</text>
</comment>
<gene>
    <name evidence="6" type="ORF">EDC38_1319</name>
</gene>
<dbReference type="AlphaFoldDB" id="A0A3N1P7I7"/>
<accession>A0A3N1P7I7</accession>
<feature type="domain" description="PAS" evidence="4">
    <location>
        <begin position="133"/>
        <end position="209"/>
    </location>
</feature>
<dbReference type="InterPro" id="IPR000160">
    <property type="entry name" value="GGDEF_dom"/>
</dbReference>
<keyword evidence="7" id="KW-1185">Reference proteome</keyword>
<comment type="cofactor">
    <cofactor evidence="1">
        <name>Mg(2+)</name>
        <dbReference type="ChEBI" id="CHEBI:18420"/>
    </cofactor>
</comment>
<feature type="domain" description="PAS" evidence="4">
    <location>
        <begin position="9"/>
        <end position="82"/>
    </location>
</feature>
<protein>
    <recommendedName>
        <fullName evidence="2">diguanylate cyclase</fullName>
        <ecNumber evidence="2">2.7.7.65</ecNumber>
    </recommendedName>
</protein>
<dbReference type="PANTHER" id="PTHR45138">
    <property type="entry name" value="REGULATORY COMPONENTS OF SENSORY TRANSDUCTION SYSTEM"/>
    <property type="match status" value="1"/>
</dbReference>
<evidence type="ECO:0000256" key="1">
    <source>
        <dbReference type="ARBA" id="ARBA00001946"/>
    </source>
</evidence>
<dbReference type="InterPro" id="IPR000014">
    <property type="entry name" value="PAS"/>
</dbReference>
<dbReference type="PANTHER" id="PTHR45138:SF9">
    <property type="entry name" value="DIGUANYLATE CYCLASE DGCM-RELATED"/>
    <property type="match status" value="1"/>
</dbReference>
<dbReference type="InterPro" id="IPR050469">
    <property type="entry name" value="Diguanylate_Cyclase"/>
</dbReference>
<dbReference type="CDD" id="cd00130">
    <property type="entry name" value="PAS"/>
    <property type="match status" value="2"/>
</dbReference>
<comment type="catalytic activity">
    <reaction evidence="3">
        <text>2 GTP = 3',3'-c-di-GMP + 2 diphosphate</text>
        <dbReference type="Rhea" id="RHEA:24898"/>
        <dbReference type="ChEBI" id="CHEBI:33019"/>
        <dbReference type="ChEBI" id="CHEBI:37565"/>
        <dbReference type="ChEBI" id="CHEBI:58805"/>
        <dbReference type="EC" id="2.7.7.65"/>
    </reaction>
</comment>
<dbReference type="FunFam" id="3.30.70.270:FF:000001">
    <property type="entry name" value="Diguanylate cyclase domain protein"/>
    <property type="match status" value="1"/>
</dbReference>
<dbReference type="RefSeq" id="WP_123637813.1">
    <property type="nucleotide sequence ID" value="NZ_RJUK01000001.1"/>
</dbReference>
<dbReference type="PROSITE" id="PS50112">
    <property type="entry name" value="PAS"/>
    <property type="match status" value="2"/>
</dbReference>
<dbReference type="Gene3D" id="3.30.70.270">
    <property type="match status" value="1"/>
</dbReference>
<dbReference type="InterPro" id="IPR001610">
    <property type="entry name" value="PAC"/>
</dbReference>